<gene>
    <name evidence="7" type="ORF">ONOEEDHL_00830</name>
</gene>
<keyword evidence="8" id="KW-1185">Reference proteome</keyword>
<dbReference type="SUPFAM" id="SSF140478">
    <property type="entry name" value="LemA-like"/>
    <property type="match status" value="1"/>
</dbReference>
<sequence length="226" mass="25432">MLIKSATDMSGIITRELTMGIISLALIFVSIAAVLLYFKQQLKDRKKDCRESFVSLRIALDCRHQAVRHVLDAYSKHLQEQGIASDQNVQQMCTEVETALAQTAKTFSESKIKHLCEAETALNHALKKLQTAVNSLLKQHPDEKLAGLMEMLDAAEAEVASARRTYNRRAGSYNHHLNKLPNRLVAKPLGFDKQAGLVRFTENQTQRISRDLCKIPQNPLNSHKDI</sequence>
<evidence type="ECO:0000256" key="2">
    <source>
        <dbReference type="ARBA" id="ARBA00008854"/>
    </source>
</evidence>
<keyword evidence="4 6" id="KW-1133">Transmembrane helix</keyword>
<dbReference type="AlphaFoldDB" id="A0A9X9QZ75"/>
<keyword evidence="5 6" id="KW-0472">Membrane</keyword>
<evidence type="ECO:0000313" key="8">
    <source>
        <dbReference type="Proteomes" id="UP000626795"/>
    </source>
</evidence>
<evidence type="ECO:0000256" key="5">
    <source>
        <dbReference type="ARBA" id="ARBA00023136"/>
    </source>
</evidence>
<dbReference type="InterPro" id="IPR023353">
    <property type="entry name" value="LemA-like_dom_sf"/>
</dbReference>
<dbReference type="InterPro" id="IPR007156">
    <property type="entry name" value="MamQ_LemA"/>
</dbReference>
<comment type="caution">
    <text evidence="7">The sequence shown here is derived from an EMBL/GenBank/DDBJ whole genome shotgun (WGS) entry which is preliminary data.</text>
</comment>
<evidence type="ECO:0000256" key="4">
    <source>
        <dbReference type="ARBA" id="ARBA00022989"/>
    </source>
</evidence>
<comment type="similarity">
    <text evidence="2">Belongs to the LemA family.</text>
</comment>
<dbReference type="Proteomes" id="UP000626795">
    <property type="component" value="Unassembled WGS sequence"/>
</dbReference>
<evidence type="ECO:0000313" key="7">
    <source>
        <dbReference type="EMBL" id="VTY08729.1"/>
    </source>
</evidence>
<protein>
    <submittedName>
        <fullName evidence="7">LemA family protein</fullName>
    </submittedName>
</protein>
<evidence type="ECO:0000256" key="3">
    <source>
        <dbReference type="ARBA" id="ARBA00022692"/>
    </source>
</evidence>
<comment type="subcellular location">
    <subcellularLocation>
        <location evidence="1">Membrane</location>
        <topology evidence="1">Single-pass membrane protein</topology>
    </subcellularLocation>
</comment>
<dbReference type="Pfam" id="PF04011">
    <property type="entry name" value="LemA"/>
    <property type="match status" value="1"/>
</dbReference>
<dbReference type="PANTHER" id="PTHR34478:SF1">
    <property type="entry name" value="PROTEIN LEMA"/>
    <property type="match status" value="1"/>
</dbReference>
<dbReference type="PANTHER" id="PTHR34478">
    <property type="entry name" value="PROTEIN LEMA"/>
    <property type="match status" value="1"/>
</dbReference>
<proteinExistence type="inferred from homology"/>
<feature type="transmembrane region" description="Helical" evidence="6">
    <location>
        <begin position="20"/>
        <end position="38"/>
    </location>
</feature>
<organism evidence="7 8">
    <name type="scientific">Neisseria subflava</name>
    <dbReference type="NCBI Taxonomy" id="28449"/>
    <lineage>
        <taxon>Bacteria</taxon>
        <taxon>Pseudomonadati</taxon>
        <taxon>Pseudomonadota</taxon>
        <taxon>Betaproteobacteria</taxon>
        <taxon>Neisseriales</taxon>
        <taxon>Neisseriaceae</taxon>
        <taxon>Neisseria</taxon>
    </lineage>
</organism>
<evidence type="ECO:0000256" key="6">
    <source>
        <dbReference type="SAM" id="Phobius"/>
    </source>
</evidence>
<dbReference type="EMBL" id="CABFLZ010000044">
    <property type="protein sequence ID" value="VTY08729.1"/>
    <property type="molecule type" value="Genomic_DNA"/>
</dbReference>
<dbReference type="GO" id="GO:0016020">
    <property type="term" value="C:membrane"/>
    <property type="evidence" value="ECO:0007669"/>
    <property type="project" value="UniProtKB-SubCell"/>
</dbReference>
<reference evidence="7" key="1">
    <citation type="submission" date="2019-05" db="EMBL/GenBank/DDBJ databases">
        <authorList>
            <person name="Hibberd M."/>
        </authorList>
    </citation>
    <scope>NUCLEOTIDE SEQUENCE</scope>
    <source>
        <strain evidence="7">Neisseria_subflava_BgEED23</strain>
    </source>
</reference>
<accession>A0A9X9QZ75</accession>
<keyword evidence="3 6" id="KW-0812">Transmembrane</keyword>
<name>A0A9X9QZ75_NEISU</name>
<dbReference type="Gene3D" id="1.20.1440.20">
    <property type="entry name" value="LemA-like domain"/>
    <property type="match status" value="1"/>
</dbReference>
<evidence type="ECO:0000256" key="1">
    <source>
        <dbReference type="ARBA" id="ARBA00004167"/>
    </source>
</evidence>